<dbReference type="Proteomes" id="UP000238479">
    <property type="component" value="Chromosome 1"/>
</dbReference>
<dbReference type="Gramene" id="PRQ56598">
    <property type="protein sequence ID" value="PRQ56598"/>
    <property type="gene ID" value="RchiOBHm_Chr1g0339011"/>
</dbReference>
<protein>
    <submittedName>
        <fullName evidence="1">Uncharacterized protein</fullName>
    </submittedName>
</protein>
<reference evidence="1 2" key="1">
    <citation type="journal article" date="2018" name="Nat. Genet.">
        <title>The Rosa genome provides new insights in the design of modern roses.</title>
        <authorList>
            <person name="Bendahmane M."/>
        </authorList>
    </citation>
    <scope>NUCLEOTIDE SEQUENCE [LARGE SCALE GENOMIC DNA]</scope>
    <source>
        <strain evidence="2">cv. Old Blush</strain>
    </source>
</reference>
<keyword evidence="2" id="KW-1185">Reference proteome</keyword>
<evidence type="ECO:0000313" key="2">
    <source>
        <dbReference type="Proteomes" id="UP000238479"/>
    </source>
</evidence>
<comment type="caution">
    <text evidence="1">The sequence shown here is derived from an EMBL/GenBank/DDBJ whole genome shotgun (WGS) entry which is preliminary data.</text>
</comment>
<dbReference type="EMBL" id="PDCK01000039">
    <property type="protein sequence ID" value="PRQ56598.1"/>
    <property type="molecule type" value="Genomic_DNA"/>
</dbReference>
<gene>
    <name evidence="1" type="ORF">RchiOBHm_Chr1g0339011</name>
</gene>
<sequence length="64" mass="7787">MVVLENGLRAVNIFGHSSKSLWYCEHVTICFERVCPYQRRVAVVEKKFFYFWMYWKFLVGEFVV</sequence>
<name>A0A2P6SD53_ROSCH</name>
<organism evidence="1 2">
    <name type="scientific">Rosa chinensis</name>
    <name type="common">China rose</name>
    <dbReference type="NCBI Taxonomy" id="74649"/>
    <lineage>
        <taxon>Eukaryota</taxon>
        <taxon>Viridiplantae</taxon>
        <taxon>Streptophyta</taxon>
        <taxon>Embryophyta</taxon>
        <taxon>Tracheophyta</taxon>
        <taxon>Spermatophyta</taxon>
        <taxon>Magnoliopsida</taxon>
        <taxon>eudicotyledons</taxon>
        <taxon>Gunneridae</taxon>
        <taxon>Pentapetalae</taxon>
        <taxon>rosids</taxon>
        <taxon>fabids</taxon>
        <taxon>Rosales</taxon>
        <taxon>Rosaceae</taxon>
        <taxon>Rosoideae</taxon>
        <taxon>Rosoideae incertae sedis</taxon>
        <taxon>Rosa</taxon>
    </lineage>
</organism>
<evidence type="ECO:0000313" key="1">
    <source>
        <dbReference type="EMBL" id="PRQ56598.1"/>
    </source>
</evidence>
<proteinExistence type="predicted"/>
<accession>A0A2P6SD53</accession>
<dbReference type="AlphaFoldDB" id="A0A2P6SD53"/>